<comment type="caution">
    <text evidence="3">The sequence shown here is derived from an EMBL/GenBank/DDBJ whole genome shotgun (WGS) entry which is preliminary data.</text>
</comment>
<reference evidence="3 4" key="1">
    <citation type="submission" date="2017-03" db="EMBL/GenBank/DDBJ databases">
        <title>Genomes of endolithic fungi from Antarctica.</title>
        <authorList>
            <person name="Coleine C."/>
            <person name="Masonjones S."/>
            <person name="Stajich J.E."/>
        </authorList>
    </citation>
    <scope>NUCLEOTIDE SEQUENCE [LARGE SCALE GENOMIC DNA]</scope>
    <source>
        <strain evidence="3 4">CCFEE 5187</strain>
    </source>
</reference>
<proteinExistence type="predicted"/>
<feature type="compositionally biased region" description="Polar residues" evidence="1">
    <location>
        <begin position="244"/>
        <end position="264"/>
    </location>
</feature>
<dbReference type="GO" id="GO:0005886">
    <property type="term" value="C:plasma membrane"/>
    <property type="evidence" value="ECO:0007669"/>
    <property type="project" value="TreeGrafter"/>
</dbReference>
<organism evidence="3 4">
    <name type="scientific">Cryomyces minteri</name>
    <dbReference type="NCBI Taxonomy" id="331657"/>
    <lineage>
        <taxon>Eukaryota</taxon>
        <taxon>Fungi</taxon>
        <taxon>Dikarya</taxon>
        <taxon>Ascomycota</taxon>
        <taxon>Pezizomycotina</taxon>
        <taxon>Dothideomycetes</taxon>
        <taxon>Dothideomycetes incertae sedis</taxon>
        <taxon>Cryomyces</taxon>
    </lineage>
</organism>
<evidence type="ECO:0000256" key="2">
    <source>
        <dbReference type="SAM" id="Phobius"/>
    </source>
</evidence>
<sequence>MAITTWRRDITSDLSGASATFSSWDKCMQKAYCKWPAIVGIILGSLIVLSLLRCCNSCCPSGRRKGYKSAAAPPPPMPPYQQYQSAPPPIYAAGAPQYAQFDAHGGAKDGGKFNEDALPAMPSWDTATSRKVEHPVEEGDDVELNHLDPNGNSSSAHAPMLANAAAAPLRSPALASPGFPHQQNGTMSGGDLRSSGYGQETGVYSATGHSYPSGQGYGQAAQYGQSSHYARGQSYNGHDYPQSHYPTQYTPSTIYEPTTANQGARQYPRSPYQQQPQSPYQPRSVPPSYRSAPSVASAHIGRKPVQGSWRDL</sequence>
<protein>
    <submittedName>
        <fullName evidence="3">Uncharacterized protein</fullName>
    </submittedName>
</protein>
<feature type="region of interest" description="Disordered" evidence="1">
    <location>
        <begin position="103"/>
        <end position="128"/>
    </location>
</feature>
<gene>
    <name evidence="3" type="ORF">B0A49_06312</name>
</gene>
<dbReference type="AlphaFoldDB" id="A0A4U0WX43"/>
<feature type="transmembrane region" description="Helical" evidence="2">
    <location>
        <begin position="32"/>
        <end position="52"/>
    </location>
</feature>
<dbReference type="EMBL" id="NAJN01000827">
    <property type="protein sequence ID" value="TKA68334.1"/>
    <property type="molecule type" value="Genomic_DNA"/>
</dbReference>
<dbReference type="Proteomes" id="UP000308768">
    <property type="component" value="Unassembled WGS sequence"/>
</dbReference>
<dbReference type="OrthoDB" id="5401332at2759"/>
<dbReference type="GO" id="GO:0005935">
    <property type="term" value="C:cellular bud neck"/>
    <property type="evidence" value="ECO:0007669"/>
    <property type="project" value="TreeGrafter"/>
</dbReference>
<feature type="compositionally biased region" description="Basic and acidic residues" evidence="1">
    <location>
        <begin position="105"/>
        <end position="115"/>
    </location>
</feature>
<evidence type="ECO:0000313" key="4">
    <source>
        <dbReference type="Proteomes" id="UP000308768"/>
    </source>
</evidence>
<name>A0A4U0WX43_9PEZI</name>
<feature type="compositionally biased region" description="Low complexity" evidence="1">
    <location>
        <begin position="265"/>
        <end position="291"/>
    </location>
</feature>
<dbReference type="PANTHER" id="PTHR40018">
    <property type="entry name" value="[PSI+] INDUCTION PROTEIN 2"/>
    <property type="match status" value="1"/>
</dbReference>
<dbReference type="STRING" id="331657.A0A4U0WX43"/>
<evidence type="ECO:0000313" key="3">
    <source>
        <dbReference type="EMBL" id="TKA68334.1"/>
    </source>
</evidence>
<keyword evidence="4" id="KW-1185">Reference proteome</keyword>
<feature type="compositionally biased region" description="Polar residues" evidence="1">
    <location>
        <begin position="196"/>
        <end position="212"/>
    </location>
</feature>
<feature type="region of interest" description="Disordered" evidence="1">
    <location>
        <begin position="172"/>
        <end position="312"/>
    </location>
</feature>
<dbReference type="PANTHER" id="PTHR40018:SF1">
    <property type="entry name" value="[PSI+] INDUCTION PROTEIN 2"/>
    <property type="match status" value="1"/>
</dbReference>
<keyword evidence="2" id="KW-0472">Membrane</keyword>
<keyword evidence="2" id="KW-0812">Transmembrane</keyword>
<feature type="compositionally biased region" description="Low complexity" evidence="1">
    <location>
        <begin position="218"/>
        <end position="227"/>
    </location>
</feature>
<accession>A0A4U0WX43</accession>
<evidence type="ECO:0000256" key="1">
    <source>
        <dbReference type="SAM" id="MobiDB-lite"/>
    </source>
</evidence>
<keyword evidence="2" id="KW-1133">Transmembrane helix</keyword>
<dbReference type="InterPro" id="IPR037504">
    <property type="entry name" value="PSI_induc_2"/>
</dbReference>